<evidence type="ECO:0000259" key="1">
    <source>
        <dbReference type="Pfam" id="PF08885"/>
    </source>
</evidence>
<evidence type="ECO:0000313" key="2">
    <source>
        <dbReference type="EMBL" id="MDR6301849.1"/>
    </source>
</evidence>
<organism evidence="2 3">
    <name type="scientific">Mesonia maritima</name>
    <dbReference type="NCBI Taxonomy" id="1793873"/>
    <lineage>
        <taxon>Bacteria</taxon>
        <taxon>Pseudomonadati</taxon>
        <taxon>Bacteroidota</taxon>
        <taxon>Flavobacteriia</taxon>
        <taxon>Flavobacteriales</taxon>
        <taxon>Flavobacteriaceae</taxon>
        <taxon>Mesonia</taxon>
    </lineage>
</organism>
<dbReference type="InterPro" id="IPR036514">
    <property type="entry name" value="SGNH_hydro_sf"/>
</dbReference>
<proteinExistence type="predicted"/>
<dbReference type="Gene3D" id="3.40.50.1110">
    <property type="entry name" value="SGNH hydrolase"/>
    <property type="match status" value="1"/>
</dbReference>
<dbReference type="EMBL" id="JAVDQA010000008">
    <property type="protein sequence ID" value="MDR6301849.1"/>
    <property type="molecule type" value="Genomic_DNA"/>
</dbReference>
<evidence type="ECO:0000313" key="3">
    <source>
        <dbReference type="Proteomes" id="UP001257659"/>
    </source>
</evidence>
<name>A0ABU1K8A6_9FLAO</name>
<dbReference type="Pfam" id="PF08885">
    <property type="entry name" value="GSCFA"/>
    <property type="match status" value="1"/>
</dbReference>
<gene>
    <name evidence="2" type="ORF">GGR31_002521</name>
</gene>
<dbReference type="Proteomes" id="UP001257659">
    <property type="component" value="Unassembled WGS sequence"/>
</dbReference>
<feature type="domain" description="GSCFA" evidence="1">
    <location>
        <begin position="21"/>
        <end position="257"/>
    </location>
</feature>
<protein>
    <recommendedName>
        <fullName evidence="1">GSCFA domain-containing protein</fullName>
    </recommendedName>
</protein>
<keyword evidence="3" id="KW-1185">Reference proteome</keyword>
<comment type="caution">
    <text evidence="2">The sequence shown here is derived from an EMBL/GenBank/DDBJ whole genome shotgun (WGS) entry which is preliminary data.</text>
</comment>
<reference evidence="2 3" key="1">
    <citation type="submission" date="2023-07" db="EMBL/GenBank/DDBJ databases">
        <title>Genomic Encyclopedia of Type Strains, Phase IV (KMG-IV): sequencing the most valuable type-strain genomes for metagenomic binning, comparative biology and taxonomic classification.</title>
        <authorList>
            <person name="Goeker M."/>
        </authorList>
    </citation>
    <scope>NUCLEOTIDE SEQUENCE [LARGE SCALE GENOMIC DNA]</scope>
    <source>
        <strain evidence="2 3">DSM 102814</strain>
    </source>
</reference>
<dbReference type="InterPro" id="IPR014982">
    <property type="entry name" value="GSCFA"/>
</dbReference>
<dbReference type="SUPFAM" id="SSF52266">
    <property type="entry name" value="SGNH hydrolase"/>
    <property type="match status" value="1"/>
</dbReference>
<accession>A0ABU1K8A6</accession>
<sequence length="318" mass="37627">MKLQTQVSIPEGKSKIDYRSKIVLLGSCFSENIGEKFQYYKFQSLQNPLGILFHPFAIERFLQRVVQQEKFATKDIFQHQEIYSCFEAHSRMNALSEDEILQNLNAALEETFQFLKKASHVIITLGTSWIYKHVEQNTYVANCHKIPQKNFRKELSSIAELEKSIQTSVEYIRQLNSDCQFIFTVSPVRHSKDGFVENLRSKSHLISALHQVLENKNQLNYFPSYELMMDELRDYRFYAEDLLHPSKIAVQYIWEKFAETWFSSESLKTMTEVEKIQQGLHHRAFNPKSEAHQQFQEKLQQRIKNLQKELPHLSFYKK</sequence>
<dbReference type="RefSeq" id="WP_309729686.1">
    <property type="nucleotide sequence ID" value="NZ_JAVDQA010000008.1"/>
</dbReference>